<keyword evidence="1" id="KW-0436">Ligase</keyword>
<evidence type="ECO:0000313" key="6">
    <source>
        <dbReference type="EMBL" id="MFC1417835.1"/>
    </source>
</evidence>
<keyword evidence="7" id="KW-1185">Reference proteome</keyword>
<name>A0ABV6VVP0_9ACTN</name>
<organism evidence="6 7">
    <name type="scientific">Streptacidiphilus cavernicola</name>
    <dbReference type="NCBI Taxonomy" id="3342716"/>
    <lineage>
        <taxon>Bacteria</taxon>
        <taxon>Bacillati</taxon>
        <taxon>Actinomycetota</taxon>
        <taxon>Actinomycetes</taxon>
        <taxon>Kitasatosporales</taxon>
        <taxon>Streptomycetaceae</taxon>
        <taxon>Streptacidiphilus</taxon>
    </lineage>
</organism>
<dbReference type="PANTHER" id="PTHR43585">
    <property type="entry name" value="FUMIPYRROLE BIOSYNTHESIS PROTEIN C"/>
    <property type="match status" value="1"/>
</dbReference>
<keyword evidence="2 4" id="KW-0547">Nucleotide-binding</keyword>
<dbReference type="Proteomes" id="UP001592531">
    <property type="component" value="Unassembled WGS sequence"/>
</dbReference>
<sequence>MEKLNPVLHIGWDPRPIGALHRAGAEVTCVVPAKDAPGVRAAGAAAIVVPDPGSVEDILGGLARNSLAPSDFAAVCSANEFYLVQAAAVAEVGGALGAGSTRTLAMRDKFVQKDLLRRAGLRTAGHTLVESLERFDPDTLALPQVIKPLHGAGAMHTVVVRDPEELRDAVAAARQVADGPWLFEDYVPGQEFFVDGVVRDGCVLAFSLSRYFQNMIECHGGGVVAYQTLTESEAPELYAESRTLAESAFKALDFQDGVFHLEVFWDGQEAVFGECAARVGGGRADRVFELTFGINLHDEWALAALDLPSGIQGEPVRSAECFGGLNLQCPQGVVVSVPTLEQTLARPGVVEADIYLVPGAVAPDFNSASHIRSGQAVLTGADLRQVAERVTGLGTWFHDSVEVAPAGG</sequence>
<dbReference type="RefSeq" id="WP_380536297.1">
    <property type="nucleotide sequence ID" value="NZ_JBHFAB010000009.1"/>
</dbReference>
<evidence type="ECO:0000256" key="4">
    <source>
        <dbReference type="PROSITE-ProRule" id="PRU00409"/>
    </source>
</evidence>
<evidence type="ECO:0000256" key="2">
    <source>
        <dbReference type="ARBA" id="ARBA00022741"/>
    </source>
</evidence>
<evidence type="ECO:0000256" key="1">
    <source>
        <dbReference type="ARBA" id="ARBA00022598"/>
    </source>
</evidence>
<evidence type="ECO:0000259" key="5">
    <source>
        <dbReference type="PROSITE" id="PS50975"/>
    </source>
</evidence>
<accession>A0ABV6VVP0</accession>
<proteinExistence type="predicted"/>
<dbReference type="InterPro" id="IPR052032">
    <property type="entry name" value="ATP-dep_AA_Ligase"/>
</dbReference>
<reference evidence="6 7" key="1">
    <citation type="submission" date="2024-09" db="EMBL/GenBank/DDBJ databases">
        <authorList>
            <person name="Lee S.D."/>
        </authorList>
    </citation>
    <scope>NUCLEOTIDE SEQUENCE [LARGE SCALE GENOMIC DNA]</scope>
    <source>
        <strain evidence="6 7">N8-3</strain>
    </source>
</reference>
<dbReference type="Gene3D" id="3.30.470.20">
    <property type="entry name" value="ATP-grasp fold, B domain"/>
    <property type="match status" value="1"/>
</dbReference>
<comment type="caution">
    <text evidence="6">The sequence shown here is derived from an EMBL/GenBank/DDBJ whole genome shotgun (WGS) entry which is preliminary data.</text>
</comment>
<dbReference type="InterPro" id="IPR011761">
    <property type="entry name" value="ATP-grasp"/>
</dbReference>
<dbReference type="EMBL" id="JBHFAB010000009">
    <property type="protein sequence ID" value="MFC1417835.1"/>
    <property type="molecule type" value="Genomic_DNA"/>
</dbReference>
<keyword evidence="3 4" id="KW-0067">ATP-binding</keyword>
<dbReference type="PROSITE" id="PS50975">
    <property type="entry name" value="ATP_GRASP"/>
    <property type="match status" value="1"/>
</dbReference>
<dbReference type="SUPFAM" id="SSF56059">
    <property type="entry name" value="Glutathione synthetase ATP-binding domain-like"/>
    <property type="match status" value="1"/>
</dbReference>
<evidence type="ECO:0000256" key="3">
    <source>
        <dbReference type="ARBA" id="ARBA00022840"/>
    </source>
</evidence>
<protein>
    <submittedName>
        <fullName evidence="6">ATP-grasp domain-containing protein</fullName>
    </submittedName>
</protein>
<evidence type="ECO:0000313" key="7">
    <source>
        <dbReference type="Proteomes" id="UP001592531"/>
    </source>
</evidence>
<dbReference type="PANTHER" id="PTHR43585:SF2">
    <property type="entry name" value="ATP-GRASP ENZYME FSQD"/>
    <property type="match status" value="1"/>
</dbReference>
<feature type="domain" description="ATP-grasp" evidence="5">
    <location>
        <begin position="113"/>
        <end position="305"/>
    </location>
</feature>
<dbReference type="Pfam" id="PF13535">
    <property type="entry name" value="ATP-grasp_4"/>
    <property type="match status" value="1"/>
</dbReference>
<gene>
    <name evidence="6" type="ORF">ACEZDE_14450</name>
</gene>